<name>A0A4Q1JRL6_9GAMM</name>
<keyword evidence="4" id="KW-1185">Reference proteome</keyword>
<dbReference type="AlphaFoldDB" id="A0A4Q1JRL6"/>
<dbReference type="SUPFAM" id="SSF89069">
    <property type="entry name" value="N-terminal, cytoplasmic domain of anti-sigmaE factor RseA"/>
    <property type="match status" value="1"/>
</dbReference>
<dbReference type="GO" id="GO:0016989">
    <property type="term" value="F:sigma factor antagonist activity"/>
    <property type="evidence" value="ECO:0007669"/>
    <property type="project" value="InterPro"/>
</dbReference>
<dbReference type="RefSeq" id="WP_129472391.1">
    <property type="nucleotide sequence ID" value="NZ_SAWZ01000011.1"/>
</dbReference>
<feature type="region of interest" description="Disordered" evidence="1">
    <location>
        <begin position="280"/>
        <end position="302"/>
    </location>
</feature>
<organism evidence="3 4">
    <name type="scientific">Pseudoxanthomonas composti</name>
    <dbReference type="NCBI Taxonomy" id="2137479"/>
    <lineage>
        <taxon>Bacteria</taxon>
        <taxon>Pseudomonadati</taxon>
        <taxon>Pseudomonadota</taxon>
        <taxon>Gammaproteobacteria</taxon>
        <taxon>Lysobacterales</taxon>
        <taxon>Lysobacteraceae</taxon>
        <taxon>Pseudoxanthomonas</taxon>
    </lineage>
</organism>
<feature type="domain" description="Anti sigma-E protein RseA N-terminal" evidence="2">
    <location>
        <begin position="12"/>
        <end position="81"/>
    </location>
</feature>
<feature type="compositionally biased region" description="Low complexity" evidence="1">
    <location>
        <begin position="288"/>
        <end position="302"/>
    </location>
</feature>
<dbReference type="InterPro" id="IPR036147">
    <property type="entry name" value="Anti-sigma_E_RseA_N_sf"/>
</dbReference>
<evidence type="ECO:0000313" key="4">
    <source>
        <dbReference type="Proteomes" id="UP000289784"/>
    </source>
</evidence>
<comment type="caution">
    <text evidence="3">The sequence shown here is derived from an EMBL/GenBank/DDBJ whole genome shotgun (WGS) entry which is preliminary data.</text>
</comment>
<dbReference type="InterPro" id="IPR052383">
    <property type="entry name" value="Anti-sigma-E_RseA-like"/>
</dbReference>
<gene>
    <name evidence="3" type="ORF">EPA99_16745</name>
</gene>
<proteinExistence type="predicted"/>
<evidence type="ECO:0000256" key="1">
    <source>
        <dbReference type="SAM" id="MobiDB-lite"/>
    </source>
</evidence>
<evidence type="ECO:0000259" key="2">
    <source>
        <dbReference type="Pfam" id="PF03872"/>
    </source>
</evidence>
<accession>A0A4Q1JRL6</accession>
<dbReference type="PANTHER" id="PTHR38104:SF1">
    <property type="entry name" value="ANTI-SIGMA-E FACTOR RSEA"/>
    <property type="match status" value="1"/>
</dbReference>
<evidence type="ECO:0000313" key="3">
    <source>
        <dbReference type="EMBL" id="RXR00930.1"/>
    </source>
</evidence>
<dbReference type="Gene3D" id="1.10.10.880">
    <property type="entry name" value="Anti sigma-E protein RseA, N-terminal domain"/>
    <property type="match status" value="1"/>
</dbReference>
<dbReference type="InterPro" id="IPR005572">
    <property type="entry name" value="Anti-sigma_E_RseA_N"/>
</dbReference>
<protein>
    <recommendedName>
        <fullName evidence="2">Anti sigma-E protein RseA N-terminal domain-containing protein</fullName>
    </recommendedName>
</protein>
<reference evidence="3 4" key="1">
    <citation type="submission" date="2019-01" db="EMBL/GenBank/DDBJ databases">
        <title>Pseudoxanthomonas composti sp. nov., isolated from compost.</title>
        <authorList>
            <person name="Yang G."/>
        </authorList>
    </citation>
    <scope>NUCLEOTIDE SEQUENCE [LARGE SCALE GENOMIC DNA]</scope>
    <source>
        <strain evidence="3 4">GSS15</strain>
    </source>
</reference>
<feature type="region of interest" description="Disordered" evidence="1">
    <location>
        <begin position="142"/>
        <end position="169"/>
    </location>
</feature>
<feature type="compositionally biased region" description="Low complexity" evidence="1">
    <location>
        <begin position="196"/>
        <end position="216"/>
    </location>
</feature>
<feature type="compositionally biased region" description="Low complexity" evidence="1">
    <location>
        <begin position="160"/>
        <end position="169"/>
    </location>
</feature>
<dbReference type="PANTHER" id="PTHR38104">
    <property type="match status" value="1"/>
</dbReference>
<dbReference type="Pfam" id="PF03872">
    <property type="entry name" value="RseA_N"/>
    <property type="match status" value="1"/>
</dbReference>
<dbReference type="CDD" id="cd16328">
    <property type="entry name" value="RseA_N"/>
    <property type="match status" value="1"/>
</dbReference>
<dbReference type="EMBL" id="SAWZ01000011">
    <property type="protein sequence ID" value="RXR00930.1"/>
    <property type="molecule type" value="Genomic_DNA"/>
</dbReference>
<dbReference type="Proteomes" id="UP000289784">
    <property type="component" value="Unassembled WGS sequence"/>
</dbReference>
<feature type="region of interest" description="Disordered" evidence="1">
    <location>
        <begin position="184"/>
        <end position="219"/>
    </location>
</feature>
<dbReference type="OrthoDB" id="5298512at2"/>
<sequence>MTDKLVQHYGQQLSELIDGELAPDQARFLLRRLQHDDELKGCLERWQLCGDVLRGQATHAAPVDFAARVAAAVAQEAVAPAGRQAGRGGRGLLRWGGGALAASVALIALLVARQVPDAPGAAPAGTETLAAVDPAPAAPAVATVADASDSQPIDLPANDSSPYGPSAQAASSAAAAGLAVASVAPRQARGERRGSATRTQQVARAAQQRADAPQLATANAPVALPSLHRLSTEEAIAKRDPFLGGMGEPAARPWPRSVLPQYANSPYAASYGGGSAGFYPFEPQLRQAPATSASAPAADATP</sequence>